<evidence type="ECO:0000256" key="1">
    <source>
        <dbReference type="ARBA" id="ARBA00007154"/>
    </source>
</evidence>
<gene>
    <name evidence="5" type="ORF">BJN34_36190</name>
</gene>
<dbReference type="Proteomes" id="UP000189627">
    <property type="component" value="Plasmid pENH92"/>
</dbReference>
<dbReference type="GO" id="GO:0008775">
    <property type="term" value="F:acetate CoA-transferase activity"/>
    <property type="evidence" value="ECO:0007669"/>
    <property type="project" value="UniProtKB-EC"/>
</dbReference>
<dbReference type="OrthoDB" id="9805230at2"/>
<dbReference type="EC" id="2.8.3.8" evidence="3"/>
<name>A0A1U9V3V4_CUPNE</name>
<dbReference type="Gene3D" id="3.40.1080.10">
    <property type="entry name" value="Glutaconate Coenzyme A-transferase"/>
    <property type="match status" value="2"/>
</dbReference>
<dbReference type="InterPro" id="IPR014388">
    <property type="entry name" value="3-oxoacid_CoA-transferase"/>
</dbReference>
<dbReference type="Pfam" id="PF01144">
    <property type="entry name" value="CoA_trans"/>
    <property type="match status" value="1"/>
</dbReference>
<comment type="catalytic activity">
    <reaction evidence="3">
        <text>an acyl-CoA + acetate = a carboxylate + acetyl-CoA</text>
        <dbReference type="Rhea" id="RHEA:13381"/>
        <dbReference type="ChEBI" id="CHEBI:29067"/>
        <dbReference type="ChEBI" id="CHEBI:30089"/>
        <dbReference type="ChEBI" id="CHEBI:57288"/>
        <dbReference type="ChEBI" id="CHEBI:58342"/>
        <dbReference type="EC" id="2.8.3.8"/>
    </reaction>
</comment>
<dbReference type="SMART" id="SM00882">
    <property type="entry name" value="CoA_trans"/>
    <property type="match status" value="1"/>
</dbReference>
<dbReference type="PANTHER" id="PTHR43293:SF1">
    <property type="entry name" value="ACETATE COA-TRANSFERASE YDIF"/>
    <property type="match status" value="1"/>
</dbReference>
<dbReference type="RefSeq" id="WP_078201726.1">
    <property type="nucleotide sequence ID" value="NZ_CP017759.1"/>
</dbReference>
<dbReference type="PANTHER" id="PTHR43293">
    <property type="entry name" value="ACETATE COA-TRANSFERASE YDIF"/>
    <property type="match status" value="1"/>
</dbReference>
<keyword evidence="2 3" id="KW-0808">Transferase</keyword>
<protein>
    <recommendedName>
        <fullName evidence="3">Acetate CoA-transferase YdiF</fullName>
        <ecNumber evidence="3">2.8.3.8</ecNumber>
    </recommendedName>
</protein>
<sequence length="522" mass="56577">MSKICTAAQAVSDIRPGQSVGSVGVIGWLTPDALFQALAQRFHETGSPRDLTFFFPVSVGDGMDIRGMDHVAVEGLMKRIVSGNFTNAVNPATGKRPEFMRLIRENRVEAYCWPIGATMHWLREVARRSPGYLTRIGLGSYIDPRQQGGKYTARATDDLVRMQELDGKEYLFYPSWPLDVAFLRATSADEHGNLSFEDEPITSCALAMALAVKASGGTVIAQVRKLVPRHARPAHAVRIPGVLVDRVVVEPDAMMTTDIRYDDAYLGGQLFDGRASDRLTPGADKVIARRAAREVSPGEVSIFGFGASSDVPTVMMEDGLFADGGLHRYSFTTEHGPFGGVVMSGWQFSANKYPEALIDGPSQFDFIDGGNCPMAALAFAQFDRAGNINVSRFGAANPGPGGFIDIAYNARKLLFTGTFTTGGLAADTTDGFLSVGREGSVRKFVERVDEITYPLGRNVAERGQEAKVITERAVFSVAPDGLVLEEVAPGIDVRSQVLDLMAFPPVRVAEPLPRMDPTLFRA</sequence>
<dbReference type="PIRSF" id="PIRSF000858">
    <property type="entry name" value="SCOT-t"/>
    <property type="match status" value="1"/>
</dbReference>
<dbReference type="EMBL" id="CP017759">
    <property type="protein sequence ID" value="AQV99317.1"/>
    <property type="molecule type" value="Genomic_DNA"/>
</dbReference>
<evidence type="ECO:0000256" key="2">
    <source>
        <dbReference type="ARBA" id="ARBA00022679"/>
    </source>
</evidence>
<dbReference type="AlphaFoldDB" id="A0A1U9V3V4"/>
<geneLocation type="plasmid" evidence="6">
    <name>penh92</name>
</geneLocation>
<keyword evidence="5" id="KW-0614">Plasmid</keyword>
<dbReference type="SUPFAM" id="SSF100950">
    <property type="entry name" value="NagB/RpiA/CoA transferase-like"/>
    <property type="match status" value="2"/>
</dbReference>
<comment type="similarity">
    <text evidence="1 3">Belongs to the 3-oxoacid CoA-transferase family.</text>
</comment>
<reference evidence="6" key="1">
    <citation type="submission" date="2017-02" db="EMBL/GenBank/DDBJ databases">
        <title>Complete genome sequence of Cupriavidus necator strain NH9, a 3-chlorobenzoate degrader.</title>
        <authorList>
            <person name="Moriuchi R."/>
            <person name="Dohra H."/>
            <person name="Ogawa N."/>
        </authorList>
    </citation>
    <scope>NUCLEOTIDE SEQUENCE [LARGE SCALE GENOMIC DNA]</scope>
    <source>
        <strain evidence="6">NH9</strain>
        <plasmid evidence="6">penh92</plasmid>
    </source>
</reference>
<comment type="function">
    <text evidence="3">CoA transferase having broad substrate specificity for short-chain acyl-CoA thioesters with the activity decreasing when the length of the carboxylic acid chain exceeds four carbons.</text>
</comment>
<evidence type="ECO:0000313" key="6">
    <source>
        <dbReference type="Proteomes" id="UP000189627"/>
    </source>
</evidence>
<evidence type="ECO:0000256" key="3">
    <source>
        <dbReference type="PIRNR" id="PIRNR000858"/>
    </source>
</evidence>
<evidence type="ECO:0000313" key="5">
    <source>
        <dbReference type="EMBL" id="AQV99317.1"/>
    </source>
</evidence>
<dbReference type="KEGG" id="cuh:BJN34_36190"/>
<evidence type="ECO:0000256" key="4">
    <source>
        <dbReference type="PIRSR" id="PIRSR000858-1"/>
    </source>
</evidence>
<dbReference type="GO" id="GO:0046952">
    <property type="term" value="P:ketone body catabolic process"/>
    <property type="evidence" value="ECO:0007669"/>
    <property type="project" value="InterPro"/>
</dbReference>
<feature type="active site" description="5-glutamyl coenzyme A thioester intermediate" evidence="4">
    <location>
        <position position="334"/>
    </location>
</feature>
<accession>A0A1U9V3V4</accession>
<organism evidence="5 6">
    <name type="scientific">Cupriavidus necator</name>
    <name type="common">Alcaligenes eutrophus</name>
    <name type="synonym">Ralstonia eutropha</name>
    <dbReference type="NCBI Taxonomy" id="106590"/>
    <lineage>
        <taxon>Bacteria</taxon>
        <taxon>Pseudomonadati</taxon>
        <taxon>Pseudomonadota</taxon>
        <taxon>Betaproteobacteria</taxon>
        <taxon>Burkholderiales</taxon>
        <taxon>Burkholderiaceae</taxon>
        <taxon>Cupriavidus</taxon>
    </lineage>
</organism>
<dbReference type="InterPro" id="IPR004165">
    <property type="entry name" value="CoA_trans_fam_I"/>
</dbReference>
<dbReference type="InterPro" id="IPR037171">
    <property type="entry name" value="NagB/RpiA_transferase-like"/>
</dbReference>
<proteinExistence type="inferred from homology"/>